<dbReference type="Pfam" id="PF00561">
    <property type="entry name" value="Abhydrolase_1"/>
    <property type="match status" value="1"/>
</dbReference>
<dbReference type="InterPro" id="IPR029058">
    <property type="entry name" value="AB_hydrolase_fold"/>
</dbReference>
<dbReference type="InterPro" id="IPR000073">
    <property type="entry name" value="AB_hydrolase_1"/>
</dbReference>
<dbReference type="InterPro" id="IPR050266">
    <property type="entry name" value="AB_hydrolase_sf"/>
</dbReference>
<reference evidence="2 3" key="1">
    <citation type="submission" date="2020-01" db="EMBL/GenBank/DDBJ databases">
        <title>Genomes of bacteria type strains.</title>
        <authorList>
            <person name="Chen J."/>
            <person name="Zhu S."/>
            <person name="Yang J."/>
        </authorList>
    </citation>
    <scope>NUCLEOTIDE SEQUENCE [LARGE SCALE GENOMIC DNA]</scope>
    <source>
        <strain evidence="2 3">DSM 16655</strain>
    </source>
</reference>
<protein>
    <submittedName>
        <fullName evidence="2">Alpha/beta fold hydrolase</fullName>
    </submittedName>
</protein>
<dbReference type="PANTHER" id="PTHR43798">
    <property type="entry name" value="MONOACYLGLYCEROL LIPASE"/>
    <property type="match status" value="1"/>
</dbReference>
<dbReference type="EMBL" id="JAAAML010000003">
    <property type="protein sequence ID" value="MCO6409684.1"/>
    <property type="molecule type" value="Genomic_DNA"/>
</dbReference>
<evidence type="ECO:0000259" key="1">
    <source>
        <dbReference type="Pfam" id="PF00561"/>
    </source>
</evidence>
<dbReference type="InterPro" id="IPR017497">
    <property type="entry name" value="BchO"/>
</dbReference>
<dbReference type="Proteomes" id="UP001320715">
    <property type="component" value="Unassembled WGS sequence"/>
</dbReference>
<organism evidence="2 3">
    <name type="scientific">Hoeflea alexandrii</name>
    <dbReference type="NCBI Taxonomy" id="288436"/>
    <lineage>
        <taxon>Bacteria</taxon>
        <taxon>Pseudomonadati</taxon>
        <taxon>Pseudomonadota</taxon>
        <taxon>Alphaproteobacteria</taxon>
        <taxon>Hyphomicrobiales</taxon>
        <taxon>Rhizobiaceae</taxon>
        <taxon>Hoeflea</taxon>
    </lineage>
</organism>
<accession>A0ABT1CTZ9</accession>
<feature type="domain" description="AB hydrolase-1" evidence="1">
    <location>
        <begin position="47"/>
        <end position="277"/>
    </location>
</feature>
<gene>
    <name evidence="2" type="ORF">GTW23_15995</name>
</gene>
<dbReference type="RefSeq" id="WP_252916492.1">
    <property type="nucleotide sequence ID" value="NZ_JAAAML010000003.1"/>
</dbReference>
<name>A0ABT1CTZ9_9HYPH</name>
<proteinExistence type="predicted"/>
<dbReference type="PANTHER" id="PTHR43798:SF33">
    <property type="entry name" value="HYDROLASE, PUTATIVE (AFU_ORTHOLOGUE AFUA_2G14860)-RELATED"/>
    <property type="match status" value="1"/>
</dbReference>
<dbReference type="SUPFAM" id="SSF53474">
    <property type="entry name" value="alpha/beta-Hydrolases"/>
    <property type="match status" value="1"/>
</dbReference>
<sequence>MTLSGSCPTLADAGRNWPFRDASRMLRVGRLDWHVQSLGDPEAPVALLVHGTGAATHSFRGLIPLLSRRYRVIAMDLPGHGFTSGARAEDLTLPGMARALAGLLRALQVEPALAIGHSAGVAVLIQMALDGAIRPCRIIGLNAALEPIRGNALLSPLAKLLFANPLTSRLVSFQARIGNMADNLIKATGSAVDKTGRDCYHMLLRQPSHVSGALGMMANWRLEPMLARLGGLKTPVTLIAAADDPMVPSSVSDRAARLIPEGNFIAVPCGGHLLHEADPQRVCELIEASCAPASARSVA</sequence>
<evidence type="ECO:0000313" key="2">
    <source>
        <dbReference type="EMBL" id="MCO6409684.1"/>
    </source>
</evidence>
<evidence type="ECO:0000313" key="3">
    <source>
        <dbReference type="Proteomes" id="UP001320715"/>
    </source>
</evidence>
<dbReference type="PRINTS" id="PR00111">
    <property type="entry name" value="ABHYDROLASE"/>
</dbReference>
<dbReference type="Gene3D" id="3.40.50.1820">
    <property type="entry name" value="alpha/beta hydrolase"/>
    <property type="match status" value="1"/>
</dbReference>
<keyword evidence="2" id="KW-0378">Hydrolase</keyword>
<dbReference type="NCBIfam" id="TIGR03056">
    <property type="entry name" value="bchO_mg_che_rel"/>
    <property type="match status" value="1"/>
</dbReference>
<dbReference type="GO" id="GO:0016787">
    <property type="term" value="F:hydrolase activity"/>
    <property type="evidence" value="ECO:0007669"/>
    <property type="project" value="UniProtKB-KW"/>
</dbReference>
<keyword evidence="3" id="KW-1185">Reference proteome</keyword>
<comment type="caution">
    <text evidence="2">The sequence shown here is derived from an EMBL/GenBank/DDBJ whole genome shotgun (WGS) entry which is preliminary data.</text>
</comment>